<evidence type="ECO:0000256" key="3">
    <source>
        <dbReference type="ARBA" id="ARBA00022723"/>
    </source>
</evidence>
<keyword evidence="5" id="KW-0408">Iron</keyword>
<accession>A0ABS5EZQ5</accession>
<comment type="caution">
    <text evidence="10">The sequence shown here is derived from an EMBL/GenBank/DDBJ whole genome shotgun (WGS) entry which is preliminary data.</text>
</comment>
<evidence type="ECO:0000313" key="11">
    <source>
        <dbReference type="Proteomes" id="UP001196870"/>
    </source>
</evidence>
<dbReference type="InterPro" id="IPR007419">
    <property type="entry name" value="BFD-like_2Fe2S-bd_dom"/>
</dbReference>
<proteinExistence type="inferred from homology"/>
<name>A0ABS5EZQ5_9PROT</name>
<evidence type="ECO:0000256" key="2">
    <source>
        <dbReference type="ARBA" id="ARBA00022714"/>
    </source>
</evidence>
<organism evidence="10 11">
    <name type="scientific">Plastoroseomonas hellenica</name>
    <dbReference type="NCBI Taxonomy" id="2687306"/>
    <lineage>
        <taxon>Bacteria</taxon>
        <taxon>Pseudomonadati</taxon>
        <taxon>Pseudomonadota</taxon>
        <taxon>Alphaproteobacteria</taxon>
        <taxon>Acetobacterales</taxon>
        <taxon>Acetobacteraceae</taxon>
        <taxon>Plastoroseomonas</taxon>
    </lineage>
</organism>
<keyword evidence="3" id="KW-0479">Metal-binding</keyword>
<dbReference type="Gene3D" id="1.10.10.1100">
    <property type="entry name" value="BFD-like [2Fe-2S]-binding domain"/>
    <property type="match status" value="1"/>
</dbReference>
<dbReference type="Proteomes" id="UP001196870">
    <property type="component" value="Unassembled WGS sequence"/>
</dbReference>
<dbReference type="PANTHER" id="PTHR37424">
    <property type="entry name" value="BACTERIOFERRITIN-ASSOCIATED FERREDOXIN"/>
    <property type="match status" value="1"/>
</dbReference>
<evidence type="ECO:0000256" key="1">
    <source>
        <dbReference type="ARBA" id="ARBA00022448"/>
    </source>
</evidence>
<evidence type="ECO:0000256" key="5">
    <source>
        <dbReference type="ARBA" id="ARBA00023004"/>
    </source>
</evidence>
<feature type="domain" description="BFD-like [2Fe-2S]-binding" evidence="9">
    <location>
        <begin position="2"/>
        <end position="50"/>
    </location>
</feature>
<evidence type="ECO:0000256" key="8">
    <source>
        <dbReference type="ARBA" id="ARBA00046332"/>
    </source>
</evidence>
<sequence length="59" mass="6283">MYVCICNALTDRQIGDAICGGAKRPCEVYTACNSKAQCGGCTRTILSILRQDPQEAKGS</sequence>
<protein>
    <recommendedName>
        <fullName evidence="7">Bacterioferritin-associated ferredoxin</fullName>
    </recommendedName>
</protein>
<gene>
    <name evidence="10" type="ORF">GXW71_15605</name>
</gene>
<dbReference type="Pfam" id="PF04324">
    <property type="entry name" value="Fer2_BFD"/>
    <property type="match status" value="1"/>
</dbReference>
<evidence type="ECO:0000256" key="6">
    <source>
        <dbReference type="ARBA" id="ARBA00023014"/>
    </source>
</evidence>
<keyword evidence="1" id="KW-0813">Transport</keyword>
<comment type="similarity">
    <text evidence="8">Belongs to the Bfd family.</text>
</comment>
<evidence type="ECO:0000313" key="10">
    <source>
        <dbReference type="EMBL" id="MBR0665784.1"/>
    </source>
</evidence>
<dbReference type="InterPro" id="IPR052371">
    <property type="entry name" value="BFD-associated_ferredoxin"/>
</dbReference>
<dbReference type="RefSeq" id="WP_211853452.1">
    <property type="nucleotide sequence ID" value="NZ_JAAGBB010000017.1"/>
</dbReference>
<keyword evidence="2" id="KW-0001">2Fe-2S</keyword>
<dbReference type="EMBL" id="JAAGBB010000017">
    <property type="protein sequence ID" value="MBR0665784.1"/>
    <property type="molecule type" value="Genomic_DNA"/>
</dbReference>
<evidence type="ECO:0000256" key="7">
    <source>
        <dbReference type="ARBA" id="ARBA00039386"/>
    </source>
</evidence>
<evidence type="ECO:0000259" key="9">
    <source>
        <dbReference type="Pfam" id="PF04324"/>
    </source>
</evidence>
<keyword evidence="11" id="KW-1185">Reference proteome</keyword>
<reference evidence="11" key="1">
    <citation type="journal article" date="2021" name="Syst. Appl. Microbiol.">
        <title>Roseomonas hellenica sp. nov., isolated from roots of wild-growing Alkanna tinctoria.</title>
        <authorList>
            <person name="Rat A."/>
            <person name="Naranjo H.D."/>
            <person name="Lebbe L."/>
            <person name="Cnockaert M."/>
            <person name="Krigas N."/>
            <person name="Grigoriadou K."/>
            <person name="Maloupa E."/>
            <person name="Willems A."/>
        </authorList>
    </citation>
    <scope>NUCLEOTIDE SEQUENCE [LARGE SCALE GENOMIC DNA]</scope>
    <source>
        <strain evidence="11">LMG 31523</strain>
    </source>
</reference>
<keyword evidence="4" id="KW-0249">Electron transport</keyword>
<dbReference type="PANTHER" id="PTHR37424:SF1">
    <property type="entry name" value="BACTERIOFERRITIN-ASSOCIATED FERREDOXIN"/>
    <property type="match status" value="1"/>
</dbReference>
<evidence type="ECO:0000256" key="4">
    <source>
        <dbReference type="ARBA" id="ARBA00022982"/>
    </source>
</evidence>
<keyword evidence="6" id="KW-0411">Iron-sulfur</keyword>
<dbReference type="InterPro" id="IPR041854">
    <property type="entry name" value="BFD-like_2Fe2S-bd_dom_sf"/>
</dbReference>